<evidence type="ECO:0000259" key="1">
    <source>
        <dbReference type="Pfam" id="PF00549"/>
    </source>
</evidence>
<dbReference type="EMBL" id="JAAOCD010000001">
    <property type="protein sequence ID" value="NHK97088.1"/>
    <property type="molecule type" value="Genomic_DNA"/>
</dbReference>
<dbReference type="RefSeq" id="WP_009858330.1">
    <property type="nucleotide sequence ID" value="NZ_JAAOCD010000001.1"/>
</dbReference>
<dbReference type="InterPro" id="IPR005811">
    <property type="entry name" value="SUCC_ACL_C"/>
</dbReference>
<keyword evidence="4" id="KW-1185">Reference proteome</keyword>
<dbReference type="PANTHER" id="PTHR11117:SF24">
    <property type="entry name" value="PROTEIN FDRA"/>
    <property type="match status" value="1"/>
</dbReference>
<accession>A0ABX0HPT4</accession>
<dbReference type="InterPro" id="IPR016102">
    <property type="entry name" value="Succinyl-CoA_synth-like"/>
</dbReference>
<feature type="domain" description="CoA-binding" evidence="2">
    <location>
        <begin position="191"/>
        <end position="283"/>
    </location>
</feature>
<dbReference type="SUPFAM" id="SSF52210">
    <property type="entry name" value="Succinyl-CoA synthetase domains"/>
    <property type="match status" value="2"/>
</dbReference>
<reference evidence="3 4" key="1">
    <citation type="submission" date="2020-03" db="EMBL/GenBank/DDBJ databases">
        <title>Rubrivivax benzoatilyticus JA2 (sequenced after 10 years sub-culturing).</title>
        <authorList>
            <person name="Gupta D."/>
            <person name="Chintalapati S."/>
            <person name="Chintalapati V.R."/>
        </authorList>
    </citation>
    <scope>NUCLEOTIDE SEQUENCE [LARGE SCALE GENOMIC DNA]</scope>
    <source>
        <strain evidence="3 4">JA2-Mal</strain>
    </source>
</reference>
<evidence type="ECO:0000259" key="2">
    <source>
        <dbReference type="Pfam" id="PF02629"/>
    </source>
</evidence>
<dbReference type="Gene3D" id="3.40.50.261">
    <property type="entry name" value="Succinyl-CoA synthetase domains"/>
    <property type="match status" value="2"/>
</dbReference>
<dbReference type="Pfam" id="PF00549">
    <property type="entry name" value="Ligase_CoA"/>
    <property type="match status" value="1"/>
</dbReference>
<evidence type="ECO:0000313" key="4">
    <source>
        <dbReference type="Proteomes" id="UP000802098"/>
    </source>
</evidence>
<gene>
    <name evidence="3" type="primary">fdrA</name>
    <name evidence="3" type="ORF">G7087_01735</name>
</gene>
<organism evidence="3 4">
    <name type="scientific">Rubrivivax benzoatilyticus</name>
    <dbReference type="NCBI Taxonomy" id="316997"/>
    <lineage>
        <taxon>Bacteria</taxon>
        <taxon>Pseudomonadati</taxon>
        <taxon>Pseudomonadota</taxon>
        <taxon>Betaproteobacteria</taxon>
        <taxon>Burkholderiales</taxon>
        <taxon>Sphaerotilaceae</taxon>
        <taxon>Rubrivivax</taxon>
    </lineage>
</organism>
<dbReference type="NCBIfam" id="NF004760">
    <property type="entry name" value="PRK06091.1"/>
    <property type="match status" value="1"/>
</dbReference>
<sequence length="551" mass="57333">MLHCFILKGSFQDSVTLMVLSRDLSALPGVVKASVMMGTPANKDVFRETGLWHDTLDEATPSDVCVIVDCEDAARAAAVLEELKTRLADVARSRRASGYPVARSWRRARQLVPDAKVALISVAGHYAADVARQALDDGCHVMMFSDNVSVEAEVELKLAARRRGLIVMGPDCGTSVIGGVPLAFANRMPKGPIAVIGASGTGIQEICSQIAARGAGITHAIGLGGRDLSAAVGGISALTAIDFVAADAASRVVVFVSKPPAPEVKARVLAALKLMQRPVVALFLGDRQAVRRDGNVHFAQTLDGAAALAVDLANVDSQASHQPSASGLGICGLYTGGTLAAEAAQLLADALGLHADETHAEGYMLRSGGHRVIDLGDDLYTRGRPHPMIDPTLRNEMIRALADEPTYGVLLLDVVLGYGANADPAGVTARAVAEMRAGRGGAPITVIATLTGTDQDPQDRASQAAKLEEAGIVIAESTRTAVELALRLVQPPVAGIGAPPPLLAAPPAIVNIGLRGFADELQAGGTNVVHYLWEPIAGGNQRLQRLVAALQ</sequence>
<evidence type="ECO:0000313" key="3">
    <source>
        <dbReference type="EMBL" id="NHK97088.1"/>
    </source>
</evidence>
<dbReference type="Pfam" id="PF02629">
    <property type="entry name" value="CoA_binding"/>
    <property type="match status" value="1"/>
</dbReference>
<dbReference type="Proteomes" id="UP000802098">
    <property type="component" value="Unassembled WGS sequence"/>
</dbReference>
<dbReference type="Gene3D" id="3.40.50.720">
    <property type="entry name" value="NAD(P)-binding Rossmann-like Domain"/>
    <property type="match status" value="1"/>
</dbReference>
<name>A0ABX0HPT4_9BURK</name>
<comment type="caution">
    <text evidence="3">The sequence shown here is derived from an EMBL/GenBank/DDBJ whole genome shotgun (WGS) entry which is preliminary data.</text>
</comment>
<dbReference type="PANTHER" id="PTHR11117">
    <property type="entry name" value="SUCCINYL-COA LIGASE SUBUNIT ALPHA"/>
    <property type="match status" value="1"/>
</dbReference>
<feature type="domain" description="ATP-citrate synthase/succinyl-CoA ligase C-terminal" evidence="1">
    <location>
        <begin position="333"/>
        <end position="486"/>
    </location>
</feature>
<proteinExistence type="predicted"/>
<protein>
    <submittedName>
        <fullName evidence="3">Acyl-CoA synthetase FdrA</fullName>
    </submittedName>
</protein>
<dbReference type="InterPro" id="IPR003781">
    <property type="entry name" value="CoA-bd"/>
</dbReference>